<accession>A0AC34QSI2</accession>
<proteinExistence type="predicted"/>
<organism evidence="1 2">
    <name type="scientific">Panagrolaimus sp. JU765</name>
    <dbReference type="NCBI Taxonomy" id="591449"/>
    <lineage>
        <taxon>Eukaryota</taxon>
        <taxon>Metazoa</taxon>
        <taxon>Ecdysozoa</taxon>
        <taxon>Nematoda</taxon>
        <taxon>Chromadorea</taxon>
        <taxon>Rhabditida</taxon>
        <taxon>Tylenchina</taxon>
        <taxon>Panagrolaimomorpha</taxon>
        <taxon>Panagrolaimoidea</taxon>
        <taxon>Panagrolaimidae</taxon>
        <taxon>Panagrolaimus</taxon>
    </lineage>
</organism>
<evidence type="ECO:0000313" key="2">
    <source>
        <dbReference type="WBParaSite" id="JU765_v2.g19080.t1"/>
    </source>
</evidence>
<dbReference type="Proteomes" id="UP000887576">
    <property type="component" value="Unplaced"/>
</dbReference>
<dbReference type="WBParaSite" id="JU765_v2.g19080.t1">
    <property type="protein sequence ID" value="JU765_v2.g19080.t1"/>
    <property type="gene ID" value="JU765_v2.g19080"/>
</dbReference>
<sequence length="266" mass="30612">MPSVNRLAVTVFALFIYVNAQETEILQQQPECELMDPAAMQLRICELQRQVEQLASLLVNGVILENHIASESATPIKPKRKNEFIRFGKRKNEFIRFGKRKNEFIRFGRSDGGNPEELNEQFIRLKKFKNTWPLQPDLLFHQLLNVNLNPNNAFVRSSRFLEIFIVESSKMNPFSQLTCALIILAISFATIVASQKIIQTSQKGNPEMLDAAQFYGGNTPDSEILNKVQGQLFNTLELLQAYQEGGPLKFAEKRRNKFEFIRFGRR</sequence>
<protein>
    <submittedName>
        <fullName evidence="2">Uncharacterized protein</fullName>
    </submittedName>
</protein>
<evidence type="ECO:0000313" key="1">
    <source>
        <dbReference type="Proteomes" id="UP000887576"/>
    </source>
</evidence>
<name>A0AC34QSI2_9BILA</name>
<reference evidence="2" key="1">
    <citation type="submission" date="2022-11" db="UniProtKB">
        <authorList>
            <consortium name="WormBaseParasite"/>
        </authorList>
    </citation>
    <scope>IDENTIFICATION</scope>
</reference>